<dbReference type="PANTHER" id="PTHR32015">
    <property type="entry name" value="FASTING INDUCED LIPASE"/>
    <property type="match status" value="1"/>
</dbReference>
<protein>
    <submittedName>
        <fullName evidence="2">Lipase (Class 2)</fullName>
    </submittedName>
</protein>
<sequence>MRSLAVFVVALCCCTVVTFGEASADPVDSIERPADGSIAPEGANDWQCAPRAVHPDPVVLVHGTWGNQNSWDVLAPELRSSGYCVYSLNYGRDTSSIWGARPGVYGTGDIRASARELAAFVEKVRLATNSPQVDIVAHSQGGVLARQYMRFEGGANPADPQQNKVRNAVFIAATNHGTTAMDMGRLVHLGSSDGPADRMVGAVLGTAAAQQVIGSDFLHRLNAGGDTEPGVHYTVIATRVDQVSTPPESAFMRPGPGATVENLWVQSFCPTDDTDHGRLPQSPTVIGLVKHALDPSYQESNCAA</sequence>
<evidence type="ECO:0000256" key="1">
    <source>
        <dbReference type="SAM" id="SignalP"/>
    </source>
</evidence>
<evidence type="ECO:0000313" key="3">
    <source>
        <dbReference type="Proteomes" id="UP000254869"/>
    </source>
</evidence>
<name>A0A370IA84_9NOCA</name>
<dbReference type="Proteomes" id="UP000254869">
    <property type="component" value="Unassembled WGS sequence"/>
</dbReference>
<keyword evidence="3" id="KW-1185">Reference proteome</keyword>
<gene>
    <name evidence="2" type="ORF">DFR76_10460</name>
</gene>
<comment type="caution">
    <text evidence="2">The sequence shown here is derived from an EMBL/GenBank/DDBJ whole genome shotgun (WGS) entry which is preliminary data.</text>
</comment>
<accession>A0A370IA84</accession>
<keyword evidence="1" id="KW-0732">Signal</keyword>
<dbReference type="InterPro" id="IPR002918">
    <property type="entry name" value="Lipase_EstA/Esterase_EstB"/>
</dbReference>
<organism evidence="2 3">
    <name type="scientific">Nocardia pseudobrasiliensis</name>
    <dbReference type="NCBI Taxonomy" id="45979"/>
    <lineage>
        <taxon>Bacteria</taxon>
        <taxon>Bacillati</taxon>
        <taxon>Actinomycetota</taxon>
        <taxon>Actinomycetes</taxon>
        <taxon>Mycobacteriales</taxon>
        <taxon>Nocardiaceae</taxon>
        <taxon>Nocardia</taxon>
    </lineage>
</organism>
<dbReference type="GO" id="GO:0016042">
    <property type="term" value="P:lipid catabolic process"/>
    <property type="evidence" value="ECO:0007669"/>
    <property type="project" value="InterPro"/>
</dbReference>
<dbReference type="STRING" id="1210086.GCA_001613105_03991"/>
<dbReference type="EMBL" id="QQBC01000004">
    <property type="protein sequence ID" value="RDI66314.1"/>
    <property type="molecule type" value="Genomic_DNA"/>
</dbReference>
<dbReference type="Pfam" id="PF01674">
    <property type="entry name" value="Lipase_2"/>
    <property type="match status" value="1"/>
</dbReference>
<dbReference type="PANTHER" id="PTHR32015:SF1">
    <property type="entry name" value="LIPASE"/>
    <property type="match status" value="1"/>
</dbReference>
<evidence type="ECO:0000313" key="2">
    <source>
        <dbReference type="EMBL" id="RDI66314.1"/>
    </source>
</evidence>
<dbReference type="Gene3D" id="3.40.50.1820">
    <property type="entry name" value="alpha/beta hydrolase"/>
    <property type="match status" value="1"/>
</dbReference>
<feature type="signal peptide" evidence="1">
    <location>
        <begin position="1"/>
        <end position="24"/>
    </location>
</feature>
<dbReference type="SUPFAM" id="SSF53474">
    <property type="entry name" value="alpha/beta-Hydrolases"/>
    <property type="match status" value="1"/>
</dbReference>
<proteinExistence type="predicted"/>
<dbReference type="InterPro" id="IPR029058">
    <property type="entry name" value="AB_hydrolase_fold"/>
</dbReference>
<dbReference type="AlphaFoldDB" id="A0A370IA84"/>
<feature type="chain" id="PRO_5016960912" evidence="1">
    <location>
        <begin position="25"/>
        <end position="304"/>
    </location>
</feature>
<reference evidence="2 3" key="1">
    <citation type="submission" date="2018-07" db="EMBL/GenBank/DDBJ databases">
        <title>Genomic Encyclopedia of Type Strains, Phase IV (KMG-IV): sequencing the most valuable type-strain genomes for metagenomic binning, comparative biology and taxonomic classification.</title>
        <authorList>
            <person name="Goeker M."/>
        </authorList>
    </citation>
    <scope>NUCLEOTIDE SEQUENCE [LARGE SCALE GENOMIC DNA]</scope>
    <source>
        <strain evidence="2 3">DSM 44290</strain>
    </source>
</reference>
<dbReference type="GO" id="GO:0016298">
    <property type="term" value="F:lipase activity"/>
    <property type="evidence" value="ECO:0007669"/>
    <property type="project" value="TreeGrafter"/>
</dbReference>